<dbReference type="PROSITE" id="PS50294">
    <property type="entry name" value="WD_REPEATS_REGION"/>
    <property type="match status" value="2"/>
</dbReference>
<sequence length="362" mass="38188">MPVLLSGHTTSISSITFSPTHLYTCDMSGHLFSWQLDRVQSPDSRPATSFLLGHPISHAVIVRTIDGMERKRKYPKKGQEEEEVDEVEGAVGERTSRVGGVDDRALVAVSSGGGSLVVGSTVDRSLLCCASTNGRLFLLDMEQAAIAAELRMHVRPQVVNALAVAPNGLVAGSVCDGGLLAVWDVRTGDVIAKHRHALPLTAVAALTDGRFAVAGIDPVIRVYHQGRLDGSPVFTLPHHTDTVTSLAVSWDGTRLASTAMDGTVAVWDVQPYCAGERLVKQWSGVQHGMDQALIGVAWSRDDKFIATGSGVGVACVWNARSGDRVREVTGHTGTVNVVAFLPGSPGTLVTGGADGKVLISEA</sequence>
<dbReference type="PROSITE" id="PS00678">
    <property type="entry name" value="WD_REPEATS_1"/>
    <property type="match status" value="1"/>
</dbReference>
<feature type="repeat" description="WD" evidence="3">
    <location>
        <begin position="236"/>
        <end position="270"/>
    </location>
</feature>
<dbReference type="PANTHER" id="PTHR44006:SF1">
    <property type="entry name" value="U5 SMALL NUCLEAR RIBONUCLEOPROTEIN 40 KDA PROTEIN"/>
    <property type="match status" value="1"/>
</dbReference>
<dbReference type="GO" id="GO:0003723">
    <property type="term" value="F:RNA binding"/>
    <property type="evidence" value="ECO:0007669"/>
    <property type="project" value="TreeGrafter"/>
</dbReference>
<evidence type="ECO:0000256" key="1">
    <source>
        <dbReference type="ARBA" id="ARBA00022574"/>
    </source>
</evidence>
<dbReference type="InterPro" id="IPR001680">
    <property type="entry name" value="WD40_rpt"/>
</dbReference>
<dbReference type="PANTHER" id="PTHR44006">
    <property type="entry name" value="U5 SMALL NUCLEAR RIBONUCLEOPROTEIN 40 KDA PROTEIN"/>
    <property type="match status" value="1"/>
</dbReference>
<dbReference type="SMART" id="SM00320">
    <property type="entry name" value="WD40"/>
    <property type="match status" value="6"/>
</dbReference>
<evidence type="ECO:0000313" key="4">
    <source>
        <dbReference type="EMBL" id="CAD9305295.1"/>
    </source>
</evidence>
<dbReference type="Pfam" id="PF00400">
    <property type="entry name" value="WD40"/>
    <property type="match status" value="3"/>
</dbReference>
<evidence type="ECO:0008006" key="5">
    <source>
        <dbReference type="Google" id="ProtNLM"/>
    </source>
</evidence>
<evidence type="ECO:0000256" key="2">
    <source>
        <dbReference type="ARBA" id="ARBA00022737"/>
    </source>
</evidence>
<proteinExistence type="predicted"/>
<dbReference type="PROSITE" id="PS50082">
    <property type="entry name" value="WD_REPEATS_2"/>
    <property type="match status" value="3"/>
</dbReference>
<organism evidence="4">
    <name type="scientific">Sexangularia sp. CB-2014</name>
    <dbReference type="NCBI Taxonomy" id="1486929"/>
    <lineage>
        <taxon>Eukaryota</taxon>
        <taxon>Amoebozoa</taxon>
        <taxon>Tubulinea</taxon>
        <taxon>Elardia</taxon>
        <taxon>Arcellinida</taxon>
        <taxon>Arcellinida incertae sedis</taxon>
        <taxon>Sexangularia</taxon>
    </lineage>
</organism>
<keyword evidence="2" id="KW-0677">Repeat</keyword>
<dbReference type="InterPro" id="IPR052234">
    <property type="entry name" value="U5_snRNP_Component"/>
</dbReference>
<dbReference type="EMBL" id="HBGL01013169">
    <property type="protein sequence ID" value="CAD9305295.1"/>
    <property type="molecule type" value="Transcribed_RNA"/>
</dbReference>
<dbReference type="AlphaFoldDB" id="A0A7S1YK32"/>
<dbReference type="InterPro" id="IPR015943">
    <property type="entry name" value="WD40/YVTN_repeat-like_dom_sf"/>
</dbReference>
<feature type="repeat" description="WD" evidence="3">
    <location>
        <begin position="286"/>
        <end position="327"/>
    </location>
</feature>
<dbReference type="GO" id="GO:0071013">
    <property type="term" value="C:catalytic step 2 spliceosome"/>
    <property type="evidence" value="ECO:0007669"/>
    <property type="project" value="TreeGrafter"/>
</dbReference>
<dbReference type="InterPro" id="IPR019775">
    <property type="entry name" value="WD40_repeat_CS"/>
</dbReference>
<protein>
    <recommendedName>
        <fullName evidence="5">Anaphase-promoting complex subunit 4 WD40 domain-containing protein</fullName>
    </recommendedName>
</protein>
<accession>A0A7S1YK32</accession>
<keyword evidence="1 3" id="KW-0853">WD repeat</keyword>
<name>A0A7S1YK32_9EUKA</name>
<evidence type="ECO:0000256" key="3">
    <source>
        <dbReference type="PROSITE-ProRule" id="PRU00221"/>
    </source>
</evidence>
<reference evidence="4" key="1">
    <citation type="submission" date="2021-01" db="EMBL/GenBank/DDBJ databases">
        <authorList>
            <person name="Corre E."/>
            <person name="Pelletier E."/>
            <person name="Niang G."/>
            <person name="Scheremetjew M."/>
            <person name="Finn R."/>
            <person name="Kale V."/>
            <person name="Holt S."/>
            <person name="Cochrane G."/>
            <person name="Meng A."/>
            <person name="Brown T."/>
            <person name="Cohen L."/>
        </authorList>
    </citation>
    <scope>NUCLEOTIDE SEQUENCE</scope>
    <source>
        <strain evidence="4">ATCC 50979</strain>
    </source>
</reference>
<dbReference type="SUPFAM" id="SSF50978">
    <property type="entry name" value="WD40 repeat-like"/>
    <property type="match status" value="1"/>
</dbReference>
<gene>
    <name evidence="4" type="ORF">SSP0437_LOCUS10294</name>
</gene>
<dbReference type="InterPro" id="IPR036322">
    <property type="entry name" value="WD40_repeat_dom_sf"/>
</dbReference>
<feature type="repeat" description="WD" evidence="3">
    <location>
        <begin position="328"/>
        <end position="362"/>
    </location>
</feature>
<dbReference type="Gene3D" id="2.130.10.10">
    <property type="entry name" value="YVTN repeat-like/Quinoprotein amine dehydrogenase"/>
    <property type="match status" value="1"/>
</dbReference>